<keyword evidence="4 6" id="KW-1133">Transmembrane helix</keyword>
<sequence>MTAKPIRLTFIVILLAFLVTMPLWASRYAVNVGLLVCLYVTLASMWNLLAGYSGMVSLGQQMFIGLGGYTLAVSSMYFGVPVYLSVLFGGFISVFLAVLISVSVFRMKGVYFAIGTWVIAEALGICFSNWGYVKYGMGMFIQPAYKLSMSGVYYAGLILCVSSVALVFLLLRSNLGLALMAIRDDDQASETLGVNIFRCKFICFLLSAFITGLAAGVLYLNAIFIQPFEAFGISWTVNLLFIVIIGGIGTVEGPILGAIIFVLLQQFLSEYVGYNLIIFGGITIGVIFFAPRGLVGTLQMKTGWELFPVRRQ</sequence>
<dbReference type="EMBL" id="JACNJD010000219">
    <property type="protein sequence ID" value="MBC8177595.1"/>
    <property type="molecule type" value="Genomic_DNA"/>
</dbReference>
<reference evidence="7 8" key="1">
    <citation type="submission" date="2020-08" db="EMBL/GenBank/DDBJ databases">
        <title>Bridging the membrane lipid divide: bacteria of the FCB group superphylum have the potential to synthesize archaeal ether lipids.</title>
        <authorList>
            <person name="Villanueva L."/>
            <person name="Von Meijenfeldt F.A.B."/>
            <person name="Westbye A.B."/>
            <person name="Yadav S."/>
            <person name="Hopmans E.C."/>
            <person name="Dutilh B.E."/>
            <person name="Sinninghe Damste J.S."/>
        </authorList>
    </citation>
    <scope>NUCLEOTIDE SEQUENCE [LARGE SCALE GENOMIC DNA]</scope>
    <source>
        <strain evidence="7">NIOZ-UU27</strain>
    </source>
</reference>
<feature type="transmembrane region" description="Helical" evidence="6">
    <location>
        <begin position="62"/>
        <end position="80"/>
    </location>
</feature>
<dbReference type="InterPro" id="IPR001851">
    <property type="entry name" value="ABC_transp_permease"/>
</dbReference>
<dbReference type="GO" id="GO:0015658">
    <property type="term" value="F:branched-chain amino acid transmembrane transporter activity"/>
    <property type="evidence" value="ECO:0007669"/>
    <property type="project" value="InterPro"/>
</dbReference>
<evidence type="ECO:0000313" key="7">
    <source>
        <dbReference type="EMBL" id="MBC8177595.1"/>
    </source>
</evidence>
<feature type="transmembrane region" description="Helical" evidence="6">
    <location>
        <begin position="86"/>
        <end position="105"/>
    </location>
</feature>
<evidence type="ECO:0000256" key="2">
    <source>
        <dbReference type="ARBA" id="ARBA00022475"/>
    </source>
</evidence>
<dbReference type="PANTHER" id="PTHR30482">
    <property type="entry name" value="HIGH-AFFINITY BRANCHED-CHAIN AMINO ACID TRANSPORT SYSTEM PERMEASE"/>
    <property type="match status" value="1"/>
</dbReference>
<name>A0A8J6N0C0_9DELT</name>
<feature type="transmembrane region" description="Helical" evidence="6">
    <location>
        <begin position="237"/>
        <end position="264"/>
    </location>
</feature>
<dbReference type="CDD" id="cd06581">
    <property type="entry name" value="TM_PBP1_LivM_like"/>
    <property type="match status" value="1"/>
</dbReference>
<dbReference type="Pfam" id="PF02653">
    <property type="entry name" value="BPD_transp_2"/>
    <property type="match status" value="1"/>
</dbReference>
<dbReference type="GO" id="GO:0005886">
    <property type="term" value="C:plasma membrane"/>
    <property type="evidence" value="ECO:0007669"/>
    <property type="project" value="UniProtKB-SubCell"/>
</dbReference>
<feature type="transmembrane region" description="Helical" evidence="6">
    <location>
        <begin position="271"/>
        <end position="290"/>
    </location>
</feature>
<keyword evidence="5 6" id="KW-0472">Membrane</keyword>
<keyword evidence="3 6" id="KW-0812">Transmembrane</keyword>
<evidence type="ECO:0000313" key="8">
    <source>
        <dbReference type="Proteomes" id="UP000650524"/>
    </source>
</evidence>
<evidence type="ECO:0000256" key="4">
    <source>
        <dbReference type="ARBA" id="ARBA00022989"/>
    </source>
</evidence>
<feature type="transmembrane region" description="Helical" evidence="6">
    <location>
        <begin position="110"/>
        <end position="132"/>
    </location>
</feature>
<evidence type="ECO:0000256" key="6">
    <source>
        <dbReference type="SAM" id="Phobius"/>
    </source>
</evidence>
<feature type="transmembrane region" description="Helical" evidence="6">
    <location>
        <begin position="201"/>
        <end position="225"/>
    </location>
</feature>
<feature type="transmembrane region" description="Helical" evidence="6">
    <location>
        <begin position="31"/>
        <end position="50"/>
    </location>
</feature>
<dbReference type="AlphaFoldDB" id="A0A8J6N0C0"/>
<protein>
    <submittedName>
        <fullName evidence="7">Branched-chain amino acid ABC transporter permease</fullName>
    </submittedName>
</protein>
<dbReference type="Proteomes" id="UP000650524">
    <property type="component" value="Unassembled WGS sequence"/>
</dbReference>
<comment type="subcellular location">
    <subcellularLocation>
        <location evidence="1">Cell membrane</location>
        <topology evidence="1">Multi-pass membrane protein</topology>
    </subcellularLocation>
</comment>
<accession>A0A8J6N0C0</accession>
<feature type="transmembrane region" description="Helical" evidence="6">
    <location>
        <begin position="7"/>
        <end position="25"/>
    </location>
</feature>
<proteinExistence type="predicted"/>
<evidence type="ECO:0000256" key="3">
    <source>
        <dbReference type="ARBA" id="ARBA00022692"/>
    </source>
</evidence>
<feature type="transmembrane region" description="Helical" evidence="6">
    <location>
        <begin position="152"/>
        <end position="171"/>
    </location>
</feature>
<evidence type="ECO:0000256" key="1">
    <source>
        <dbReference type="ARBA" id="ARBA00004651"/>
    </source>
</evidence>
<organism evidence="7 8">
    <name type="scientific">Candidatus Desulfacyla euxinica</name>
    <dbReference type="NCBI Taxonomy" id="2841693"/>
    <lineage>
        <taxon>Bacteria</taxon>
        <taxon>Deltaproteobacteria</taxon>
        <taxon>Candidatus Desulfacyla</taxon>
    </lineage>
</organism>
<comment type="caution">
    <text evidence="7">The sequence shown here is derived from an EMBL/GenBank/DDBJ whole genome shotgun (WGS) entry which is preliminary data.</text>
</comment>
<evidence type="ECO:0000256" key="5">
    <source>
        <dbReference type="ARBA" id="ARBA00023136"/>
    </source>
</evidence>
<keyword evidence="2" id="KW-1003">Cell membrane</keyword>
<dbReference type="InterPro" id="IPR043428">
    <property type="entry name" value="LivM-like"/>
</dbReference>
<gene>
    <name evidence="7" type="ORF">H8E19_09335</name>
</gene>
<dbReference type="PANTHER" id="PTHR30482:SF17">
    <property type="entry name" value="ABC TRANSPORTER ATP-BINDING PROTEIN"/>
    <property type="match status" value="1"/>
</dbReference>